<gene>
    <name evidence="3" type="ORF">FHX76_000711</name>
</gene>
<keyword evidence="4" id="KW-1185">Reference proteome</keyword>
<keyword evidence="1" id="KW-1133">Transmembrane helix</keyword>
<sequence>MLELLTGASLALAAGLNAYIPLLAIGLLSRFTDFIALPTTWSWIESDIALIVIGVLLVIELIADKIPAVDTVNDVIQTIIRPASGGIVFGSGANASTVAVADPSAFFENNQWVPVAIGVGLALITHLVKTGFRIAATAMFVGFASPLLSTFEDGVSAVGSFLALFAPVLAALLLIGAIIGIVMLWRKRKEKTRQNRAVANLTGS</sequence>
<proteinExistence type="predicted"/>
<dbReference type="InterPro" id="IPR025196">
    <property type="entry name" value="DUF4126"/>
</dbReference>
<evidence type="ECO:0000256" key="1">
    <source>
        <dbReference type="SAM" id="Phobius"/>
    </source>
</evidence>
<reference evidence="3 4" key="1">
    <citation type="submission" date="2020-02" db="EMBL/GenBank/DDBJ databases">
        <title>Sequencing the genomes of 1000 actinobacteria strains.</title>
        <authorList>
            <person name="Klenk H.-P."/>
        </authorList>
    </citation>
    <scope>NUCLEOTIDE SEQUENCE [LARGE SCALE GENOMIC DNA]</scope>
    <source>
        <strain evidence="3 4">DSM 27960</strain>
    </source>
</reference>
<feature type="transmembrane region" description="Helical" evidence="1">
    <location>
        <begin position="42"/>
        <end position="63"/>
    </location>
</feature>
<dbReference type="Pfam" id="PF13548">
    <property type="entry name" value="DUF4126"/>
    <property type="match status" value="1"/>
</dbReference>
<organism evidence="3 4">
    <name type="scientific">Lysinibacter cavernae</name>
    <dbReference type="NCBI Taxonomy" id="1640652"/>
    <lineage>
        <taxon>Bacteria</taxon>
        <taxon>Bacillati</taxon>
        <taxon>Actinomycetota</taxon>
        <taxon>Actinomycetes</taxon>
        <taxon>Micrococcales</taxon>
        <taxon>Microbacteriaceae</taxon>
        <taxon>Lysinibacter</taxon>
    </lineage>
</organism>
<feature type="domain" description="DUF4126" evidence="2">
    <location>
        <begin position="4"/>
        <end position="187"/>
    </location>
</feature>
<feature type="transmembrane region" description="Helical" evidence="1">
    <location>
        <begin position="161"/>
        <end position="185"/>
    </location>
</feature>
<name>A0A7X5QZJ6_9MICO</name>
<evidence type="ECO:0000313" key="3">
    <source>
        <dbReference type="EMBL" id="NIH52843.1"/>
    </source>
</evidence>
<keyword evidence="1" id="KW-0812">Transmembrane</keyword>
<accession>A0A7X5QZJ6</accession>
<dbReference type="RefSeq" id="WP_167147975.1">
    <property type="nucleotide sequence ID" value="NZ_JAAMOX010000001.1"/>
</dbReference>
<keyword evidence="1" id="KW-0472">Membrane</keyword>
<comment type="caution">
    <text evidence="3">The sequence shown here is derived from an EMBL/GenBank/DDBJ whole genome shotgun (WGS) entry which is preliminary data.</text>
</comment>
<evidence type="ECO:0000313" key="4">
    <source>
        <dbReference type="Proteomes" id="UP000541033"/>
    </source>
</evidence>
<dbReference type="Proteomes" id="UP000541033">
    <property type="component" value="Unassembled WGS sequence"/>
</dbReference>
<dbReference type="EMBL" id="JAAMOX010000001">
    <property type="protein sequence ID" value="NIH52843.1"/>
    <property type="molecule type" value="Genomic_DNA"/>
</dbReference>
<evidence type="ECO:0000259" key="2">
    <source>
        <dbReference type="Pfam" id="PF13548"/>
    </source>
</evidence>
<protein>
    <submittedName>
        <fullName evidence="3">Putative membrane protein</fullName>
    </submittedName>
</protein>
<dbReference type="AlphaFoldDB" id="A0A7X5QZJ6"/>